<dbReference type="AlphaFoldDB" id="A9B5R4"/>
<keyword evidence="2" id="KW-0472">Membrane</keyword>
<reference evidence="3 4" key="1">
    <citation type="journal article" date="2011" name="Stand. Genomic Sci.">
        <title>Complete genome sequence of the filamentous gliding predatory bacterium Herpetosiphon aurantiacus type strain (114-95(T)).</title>
        <authorList>
            <person name="Kiss H."/>
            <person name="Nett M."/>
            <person name="Domin N."/>
            <person name="Martin K."/>
            <person name="Maresca J.A."/>
            <person name="Copeland A."/>
            <person name="Lapidus A."/>
            <person name="Lucas S."/>
            <person name="Berry K.W."/>
            <person name="Glavina Del Rio T."/>
            <person name="Dalin E."/>
            <person name="Tice H."/>
            <person name="Pitluck S."/>
            <person name="Richardson P."/>
            <person name="Bruce D."/>
            <person name="Goodwin L."/>
            <person name="Han C."/>
            <person name="Detter J.C."/>
            <person name="Schmutz J."/>
            <person name="Brettin T."/>
            <person name="Land M."/>
            <person name="Hauser L."/>
            <person name="Kyrpides N.C."/>
            <person name="Ivanova N."/>
            <person name="Goker M."/>
            <person name="Woyke T."/>
            <person name="Klenk H.P."/>
            <person name="Bryant D.A."/>
        </authorList>
    </citation>
    <scope>NUCLEOTIDE SEQUENCE [LARGE SCALE GENOMIC DNA]</scope>
    <source>
        <strain evidence="4">ATCC 23779 / DSM 785 / 114-95</strain>
    </source>
</reference>
<dbReference type="InParanoid" id="A9B5R4"/>
<keyword evidence="2" id="KW-1133">Transmembrane helix</keyword>
<feature type="region of interest" description="Disordered" evidence="1">
    <location>
        <begin position="1"/>
        <end position="23"/>
    </location>
</feature>
<keyword evidence="4" id="KW-1185">Reference proteome</keyword>
<name>A9B5R4_HERA2</name>
<feature type="transmembrane region" description="Helical" evidence="2">
    <location>
        <begin position="34"/>
        <end position="54"/>
    </location>
</feature>
<evidence type="ECO:0000256" key="1">
    <source>
        <dbReference type="SAM" id="MobiDB-lite"/>
    </source>
</evidence>
<protein>
    <submittedName>
        <fullName evidence="3">Uncharacterized protein</fullName>
    </submittedName>
</protein>
<keyword evidence="2" id="KW-0812">Transmembrane</keyword>
<proteinExistence type="predicted"/>
<evidence type="ECO:0000313" key="4">
    <source>
        <dbReference type="Proteomes" id="UP000000787"/>
    </source>
</evidence>
<dbReference type="STRING" id="316274.Haur_1654"/>
<sequence length="342" mass="37326">MSRRKKRPTSAQPVAKASQIASTKATKAQHRRSLLAVGSVLAVLSVLGLGLWWVNRSSATASNFPVGEVTSCKQIPPFAQAQGFGVNAVLDTQARRVRGMVMYDLTSDGQEASQPAPYQHPSWSKAGYLSSPILDRDGAIYVGAVPWVSILYNPPAAANKVYRIDPRTAELSELLDLPTAAPANNTNPYGILALNYDCNTHSLYVSSVLGSTKDQQFGRIFRVDLATNKASIVIDGVDSFGIGVYNGNTGKRLYYALARQPQIYSIALDNQGNPTGQPRQEIDFSGQGYHGDERGRRISFGDATMQVRIVQFDYTLTAVTNPNETTLSYRYNPQTDSWQAEP</sequence>
<gene>
    <name evidence="3" type="ordered locus">Haur_1654</name>
</gene>
<dbReference type="SUPFAM" id="SSF63829">
    <property type="entry name" value="Calcium-dependent phosphotriesterase"/>
    <property type="match status" value="1"/>
</dbReference>
<dbReference type="HOGENOM" id="CLU_810788_0_0_0"/>
<dbReference type="EMBL" id="CP000875">
    <property type="protein sequence ID" value="ABX04297.1"/>
    <property type="molecule type" value="Genomic_DNA"/>
</dbReference>
<dbReference type="BioCyc" id="HAUR316274:GHYA-1678-MONOMER"/>
<dbReference type="KEGG" id="hau:Haur_1654"/>
<organism evidence="3 4">
    <name type="scientific">Herpetosiphon aurantiacus (strain ATCC 23779 / DSM 785 / 114-95)</name>
    <dbReference type="NCBI Taxonomy" id="316274"/>
    <lineage>
        <taxon>Bacteria</taxon>
        <taxon>Bacillati</taxon>
        <taxon>Chloroflexota</taxon>
        <taxon>Chloroflexia</taxon>
        <taxon>Herpetosiphonales</taxon>
        <taxon>Herpetosiphonaceae</taxon>
        <taxon>Herpetosiphon</taxon>
    </lineage>
</organism>
<evidence type="ECO:0000256" key="2">
    <source>
        <dbReference type="SAM" id="Phobius"/>
    </source>
</evidence>
<dbReference type="eggNOG" id="COG3386">
    <property type="taxonomic scope" value="Bacteria"/>
</dbReference>
<accession>A9B5R4</accession>
<evidence type="ECO:0000313" key="3">
    <source>
        <dbReference type="EMBL" id="ABX04297.1"/>
    </source>
</evidence>
<dbReference type="Proteomes" id="UP000000787">
    <property type="component" value="Chromosome"/>
</dbReference>